<protein>
    <recommendedName>
        <fullName evidence="13">ATP synthase subunit b</fullName>
    </recommendedName>
    <alternativeName>
        <fullName evidence="13">ATP synthase F(0) sector subunit b</fullName>
    </alternativeName>
    <alternativeName>
        <fullName evidence="13">ATPase subunit I</fullName>
    </alternativeName>
    <alternativeName>
        <fullName evidence="13">F-type ATPase subunit b</fullName>
        <shortName evidence="13">F-ATPase subunit b</shortName>
    </alternativeName>
</protein>
<proteinExistence type="inferred from homology"/>
<comment type="subcellular location">
    <subcellularLocation>
        <location evidence="13">Cell membrane</location>
        <topology evidence="13">Single-pass membrane protein</topology>
    </subcellularLocation>
    <subcellularLocation>
        <location evidence="12">Endomembrane system</location>
        <topology evidence="12">Single-pass membrane protein</topology>
    </subcellularLocation>
</comment>
<dbReference type="EMBL" id="CP007511">
    <property type="protein sequence ID" value="AJE16183.1"/>
    <property type="molecule type" value="Genomic_DNA"/>
</dbReference>
<dbReference type="InterPro" id="IPR050059">
    <property type="entry name" value="ATP_synthase_B_chain"/>
</dbReference>
<dbReference type="GO" id="GO:0046933">
    <property type="term" value="F:proton-transporting ATP synthase activity, rotational mechanism"/>
    <property type="evidence" value="ECO:0007669"/>
    <property type="project" value="UniProtKB-UniRule"/>
</dbReference>
<keyword evidence="7 13" id="KW-0406">Ion transport</keyword>
<evidence type="ECO:0000256" key="12">
    <source>
        <dbReference type="ARBA" id="ARBA00037847"/>
    </source>
</evidence>
<keyword evidence="3 13" id="KW-0138">CF(0)</keyword>
<evidence type="ECO:0000256" key="3">
    <source>
        <dbReference type="ARBA" id="ARBA00022547"/>
    </source>
</evidence>
<keyword evidence="9 13" id="KW-0066">ATP synthesis</keyword>
<accession>A0A8D3Y2Q8</accession>
<dbReference type="GO" id="GO:0046961">
    <property type="term" value="F:proton-transporting ATPase activity, rotational mechanism"/>
    <property type="evidence" value="ECO:0007669"/>
    <property type="project" value="TreeGrafter"/>
</dbReference>
<dbReference type="GO" id="GO:0012505">
    <property type="term" value="C:endomembrane system"/>
    <property type="evidence" value="ECO:0007669"/>
    <property type="project" value="UniProtKB-SubCell"/>
</dbReference>
<dbReference type="CDD" id="cd06503">
    <property type="entry name" value="ATP-synt_Fo_b"/>
    <property type="match status" value="1"/>
</dbReference>
<keyword evidence="2 13" id="KW-0813">Transport</keyword>
<reference evidence="18" key="1">
    <citation type="submission" date="2014-03" db="EMBL/GenBank/DDBJ databases">
        <title>Complete genome of Pseudomonas balearica DSM 6083T, a sewage water isolate from an enrichment with 2-methylnaphthalene.</title>
        <authorList>
            <person name="Salva-Serra F."/>
            <person name="Jaen-Luchoro D."/>
            <person name="Busquets A."/>
            <person name="Pena A."/>
            <person name="Gomila M."/>
            <person name="Bosch R."/>
            <person name="Nogales B."/>
            <person name="Garcia-Valdes E."/>
            <person name="Lalucat J."/>
            <person name="Bennasar A."/>
        </authorList>
    </citation>
    <scope>NUCLEOTIDE SEQUENCE [LARGE SCALE GENOMIC DNA]</scope>
    <source>
        <strain evidence="18">DSM 6083</strain>
    </source>
</reference>
<keyword evidence="6 13" id="KW-1133">Transmembrane helix</keyword>
<evidence type="ECO:0000256" key="13">
    <source>
        <dbReference type="HAMAP-Rule" id="MF_01398"/>
    </source>
</evidence>
<reference evidence="17 19" key="2">
    <citation type="submission" date="2016-10" db="EMBL/GenBank/DDBJ databases">
        <authorList>
            <person name="Varghese N."/>
            <person name="Submissions S."/>
        </authorList>
    </citation>
    <scope>NUCLEOTIDE SEQUENCE [LARGE SCALE GENOMIC DNA]</scope>
    <source>
        <strain evidence="17 19">DSM 6083</strain>
    </source>
</reference>
<keyword evidence="5 13" id="KW-0375">Hydrogen ion transport</keyword>
<dbReference type="Proteomes" id="UP000031271">
    <property type="component" value="Chromosome"/>
</dbReference>
<evidence type="ECO:0000256" key="7">
    <source>
        <dbReference type="ARBA" id="ARBA00023065"/>
    </source>
</evidence>
<feature type="coiled-coil region" evidence="15">
    <location>
        <begin position="34"/>
        <end position="97"/>
    </location>
</feature>
<feature type="transmembrane region" description="Helical" evidence="13">
    <location>
        <begin position="6"/>
        <end position="27"/>
    </location>
</feature>
<evidence type="ECO:0000256" key="15">
    <source>
        <dbReference type="SAM" id="Coils"/>
    </source>
</evidence>
<keyword evidence="13" id="KW-1003">Cell membrane</keyword>
<dbReference type="GO" id="GO:0005886">
    <property type="term" value="C:plasma membrane"/>
    <property type="evidence" value="ECO:0007669"/>
    <property type="project" value="UniProtKB-SubCell"/>
</dbReference>
<dbReference type="HAMAP" id="MF_01398">
    <property type="entry name" value="ATP_synth_b_bprime"/>
    <property type="match status" value="1"/>
</dbReference>
<evidence type="ECO:0000256" key="10">
    <source>
        <dbReference type="ARBA" id="ARBA00025198"/>
    </source>
</evidence>
<comment type="function">
    <text evidence="10 13">F(1)F(0) ATP synthase produces ATP from ADP in the presence of a proton or sodium gradient. F-type ATPases consist of two structural domains, F(1) containing the extramembraneous catalytic core and F(0) containing the membrane proton channel, linked together by a central stalk and a peripheral stalk. During catalysis, ATP synthesis in the catalytic domain of F(1) is coupled via a rotary mechanism of the central stalk subunits to proton translocation.</text>
</comment>
<evidence type="ECO:0000256" key="14">
    <source>
        <dbReference type="RuleBase" id="RU003848"/>
    </source>
</evidence>
<keyword evidence="4 13" id="KW-0812">Transmembrane</keyword>
<organism evidence="16 18">
    <name type="scientific">Stutzerimonas balearica DSM 6083</name>
    <dbReference type="NCBI Taxonomy" id="1123016"/>
    <lineage>
        <taxon>Bacteria</taxon>
        <taxon>Pseudomonadati</taxon>
        <taxon>Pseudomonadota</taxon>
        <taxon>Gammaproteobacteria</taxon>
        <taxon>Pseudomonadales</taxon>
        <taxon>Pseudomonadaceae</taxon>
        <taxon>Stutzerimonas</taxon>
    </lineage>
</organism>
<keyword evidence="15" id="KW-0175">Coiled coil</keyword>
<evidence type="ECO:0000256" key="9">
    <source>
        <dbReference type="ARBA" id="ARBA00023310"/>
    </source>
</evidence>
<keyword evidence="8 13" id="KW-0472">Membrane</keyword>
<comment type="function">
    <text evidence="11">Component of the F(0) channel, it forms part of the peripheral stalk, linking F(1) to F(0). The b'-subunit is a diverged and duplicated form of b found in plants and photosynthetic bacteria.</text>
</comment>
<dbReference type="PANTHER" id="PTHR33445:SF2">
    <property type="entry name" value="ATP SYNTHASE SUBUNIT B', CHLOROPLASTIC"/>
    <property type="match status" value="1"/>
</dbReference>
<evidence type="ECO:0000256" key="5">
    <source>
        <dbReference type="ARBA" id="ARBA00022781"/>
    </source>
</evidence>
<evidence type="ECO:0000313" key="18">
    <source>
        <dbReference type="Proteomes" id="UP000031271"/>
    </source>
</evidence>
<dbReference type="InterPro" id="IPR002146">
    <property type="entry name" value="ATP_synth_b/b'su_bac/chlpt"/>
</dbReference>
<dbReference type="GO" id="GO:0045259">
    <property type="term" value="C:proton-transporting ATP synthase complex"/>
    <property type="evidence" value="ECO:0007669"/>
    <property type="project" value="UniProtKB-KW"/>
</dbReference>
<dbReference type="Proteomes" id="UP000182276">
    <property type="component" value="Unassembled WGS sequence"/>
</dbReference>
<dbReference type="KEGG" id="pbm:CL52_14505"/>
<evidence type="ECO:0000256" key="8">
    <source>
        <dbReference type="ARBA" id="ARBA00023136"/>
    </source>
</evidence>
<dbReference type="EMBL" id="FNHO01000002">
    <property type="protein sequence ID" value="SDM12580.1"/>
    <property type="molecule type" value="Genomic_DNA"/>
</dbReference>
<evidence type="ECO:0000313" key="16">
    <source>
        <dbReference type="EMBL" id="AJE16183.1"/>
    </source>
</evidence>
<comment type="subunit">
    <text evidence="13">F-type ATPases have 2 components, F(1) - the catalytic core - and F(0) - the membrane proton channel. F(1) has five subunits: alpha(3), beta(3), gamma(1), delta(1), epsilon(1). F(0) has three main subunits: a(1), b(2) and c(10-14). The alpha and beta chains form an alternating ring which encloses part of the gamma chain. F(1) is attached to F(0) by a central stalk formed by the gamma and epsilon chains, while a peripheral stalk is formed by the delta and b chains.</text>
</comment>
<evidence type="ECO:0000313" key="19">
    <source>
        <dbReference type="Proteomes" id="UP000182276"/>
    </source>
</evidence>
<evidence type="ECO:0000256" key="6">
    <source>
        <dbReference type="ARBA" id="ARBA00022989"/>
    </source>
</evidence>
<evidence type="ECO:0000256" key="11">
    <source>
        <dbReference type="ARBA" id="ARBA00025614"/>
    </source>
</evidence>
<evidence type="ECO:0000313" key="17">
    <source>
        <dbReference type="EMBL" id="SDM12580.1"/>
    </source>
</evidence>
<dbReference type="Pfam" id="PF00430">
    <property type="entry name" value="ATP-synt_B"/>
    <property type="match status" value="1"/>
</dbReference>
<evidence type="ECO:0000256" key="4">
    <source>
        <dbReference type="ARBA" id="ARBA00022692"/>
    </source>
</evidence>
<name>A0A8D3Y2Q8_9GAMM</name>
<gene>
    <name evidence="13" type="primary">atpF</name>
    <name evidence="16" type="ORF">CL52_14505</name>
    <name evidence="17" type="ORF">SAMN05660875_102382</name>
</gene>
<dbReference type="AlphaFoldDB" id="A0A8D3Y2Q8"/>
<dbReference type="GeneID" id="77261109"/>
<evidence type="ECO:0000256" key="1">
    <source>
        <dbReference type="ARBA" id="ARBA00005513"/>
    </source>
</evidence>
<comment type="similarity">
    <text evidence="1 13 14">Belongs to the ATPase B chain family.</text>
</comment>
<sequence length="246" mass="27127">MSLDWWTLGLQTINVVVLVWLLSRFLFKPVARIIAERQQAAEHLLAEADQARQAADETRTRIEAEHQALQAQRDAALAQVEQDVQQAREQLLQAARAEADEHRRLAEAQWQTQQAQVRQTLEAQAAQLALEIAARLLQRLPESARVNGFIEGLAEATARLPEAVRQGLAEQSDALVLHAARALDEAELAACLDALTGVLGRRPTLEVRVDPSLIAGLELQGRTAQVHNSLRADLARVQQELQHGAG</sequence>
<evidence type="ECO:0000256" key="2">
    <source>
        <dbReference type="ARBA" id="ARBA00022448"/>
    </source>
</evidence>
<dbReference type="PANTHER" id="PTHR33445">
    <property type="entry name" value="ATP SYNTHASE SUBUNIT B', CHLOROPLASTIC"/>
    <property type="match status" value="1"/>
</dbReference>
<reference evidence="16 18" key="3">
    <citation type="journal article" name="Genome Announc.">
        <title>Complete Genome Sequence of Pseudomonas balearica DSM 6083T.</title>
        <authorList>
            <person name="Bennasar-Figueras A."/>
            <person name="Salva-Serra F."/>
            <person name="Jaen-Luchoro D."/>
            <person name="Segui C."/>
            <person name="Aliaga F."/>
            <person name="Busquets A."/>
            <person name="Gomila M."/>
            <person name="Moore E.R."/>
            <person name="Lalucat J."/>
        </authorList>
    </citation>
    <scope>NUCLEOTIDE SEQUENCE [LARGE SCALE GENOMIC DNA]</scope>
    <source>
        <strain evidence="18">DSM 6083</strain>
        <strain evidence="16">DSM6083</strain>
    </source>
</reference>
<dbReference type="RefSeq" id="WP_043221431.1">
    <property type="nucleotide sequence ID" value="NZ_CP007511.1"/>
</dbReference>
<keyword evidence="19" id="KW-1185">Reference proteome</keyword>